<evidence type="ECO:0000313" key="3">
    <source>
        <dbReference type="Proteomes" id="UP001205601"/>
    </source>
</evidence>
<proteinExistence type="predicted"/>
<feature type="transmembrane region" description="Helical" evidence="1">
    <location>
        <begin position="127"/>
        <end position="147"/>
    </location>
</feature>
<name>A0ABT2NUI2_9RHOB</name>
<keyword evidence="1" id="KW-0472">Membrane</keyword>
<accession>A0ABT2NUI2</accession>
<dbReference type="InterPro" id="IPR017516">
    <property type="entry name" value="AbrB_dup"/>
</dbReference>
<protein>
    <submittedName>
        <fullName evidence="2">AbrB family transcriptional regulator</fullName>
    </submittedName>
</protein>
<evidence type="ECO:0000256" key="1">
    <source>
        <dbReference type="SAM" id="Phobius"/>
    </source>
</evidence>
<feature type="transmembrane region" description="Helical" evidence="1">
    <location>
        <begin position="246"/>
        <end position="270"/>
    </location>
</feature>
<feature type="transmembrane region" description="Helical" evidence="1">
    <location>
        <begin position="12"/>
        <end position="33"/>
    </location>
</feature>
<dbReference type="RefSeq" id="WP_261497505.1">
    <property type="nucleotide sequence ID" value="NZ_JAOCQF010000005.1"/>
</dbReference>
<feature type="transmembrane region" description="Helical" evidence="1">
    <location>
        <begin position="290"/>
        <end position="309"/>
    </location>
</feature>
<gene>
    <name evidence="2" type="ORF">N5I32_18895</name>
</gene>
<keyword evidence="1" id="KW-1133">Transmembrane helix</keyword>
<dbReference type="InterPro" id="IPR007820">
    <property type="entry name" value="AbrB_fam"/>
</dbReference>
<feature type="transmembrane region" description="Helical" evidence="1">
    <location>
        <begin position="216"/>
        <end position="234"/>
    </location>
</feature>
<evidence type="ECO:0000313" key="2">
    <source>
        <dbReference type="EMBL" id="MCT8331589.1"/>
    </source>
</evidence>
<organism evidence="2 3">
    <name type="scientific">Albidovulum sediminis</name>
    <dbReference type="NCBI Taxonomy" id="3066345"/>
    <lineage>
        <taxon>Bacteria</taxon>
        <taxon>Pseudomonadati</taxon>
        <taxon>Pseudomonadota</taxon>
        <taxon>Alphaproteobacteria</taxon>
        <taxon>Rhodobacterales</taxon>
        <taxon>Paracoccaceae</taxon>
        <taxon>Albidovulum</taxon>
    </lineage>
</organism>
<dbReference type="EMBL" id="JAOCQF010000005">
    <property type="protein sequence ID" value="MCT8331589.1"/>
    <property type="molecule type" value="Genomic_DNA"/>
</dbReference>
<feature type="transmembrane region" description="Helical" evidence="1">
    <location>
        <begin position="191"/>
        <end position="210"/>
    </location>
</feature>
<dbReference type="PANTHER" id="PTHR38457:SF1">
    <property type="entry name" value="REGULATOR ABRB-RELATED"/>
    <property type="match status" value="1"/>
</dbReference>
<reference evidence="3" key="1">
    <citation type="submission" date="2023-07" db="EMBL/GenBank/DDBJ databases">
        <title>Defluviimonas sediminis sp. nov., isolated from mangrove sediment.</title>
        <authorList>
            <person name="Liu L."/>
            <person name="Li J."/>
            <person name="Huang Y."/>
            <person name="Pan J."/>
            <person name="Li M."/>
        </authorList>
    </citation>
    <scope>NUCLEOTIDE SEQUENCE [LARGE SCALE GENOMIC DNA]</scope>
    <source>
        <strain evidence="3">FT324</strain>
    </source>
</reference>
<dbReference type="PIRSF" id="PIRSF038991">
    <property type="entry name" value="Protein_AbrB"/>
    <property type="match status" value="1"/>
</dbReference>
<dbReference type="Proteomes" id="UP001205601">
    <property type="component" value="Unassembled WGS sequence"/>
</dbReference>
<feature type="transmembrane region" description="Helical" evidence="1">
    <location>
        <begin position="167"/>
        <end position="184"/>
    </location>
</feature>
<sequence>MALLAGWCASHLGLPLAWVLAPMLVTAFASIAGLKMPKMQPGRKIGQLFVGSAIGLTLTPGAAGLLLAWAPLMVLTALVAILVTAVLTRPFARLTGQDVATAFFSLTPGGLSEMARVGASEGARSEVVALSQAVRVAMLVTILPLLLRNFGVDGGLSVLASLEVLPIRLYLGVLALGLVAVQLVRRSGANNPWMIGGLLTAAVLSGSGLVEGKTPAVPFALGQYLIGISIGARFERERLQRILPVLAVSVAMVLVMALLLAGYGVLLTRFTTLGFSTTILVSSPGGMAEMALTAAALHLDVMLITAFHFTRSLMVNAWALQFFRFFRRIGLI</sequence>
<comment type="caution">
    <text evidence="2">The sequence shown here is derived from an EMBL/GenBank/DDBJ whole genome shotgun (WGS) entry which is preliminary data.</text>
</comment>
<dbReference type="NCBIfam" id="TIGR03082">
    <property type="entry name" value="Gneg_AbrB_dup"/>
    <property type="match status" value="2"/>
</dbReference>
<keyword evidence="1" id="KW-0812">Transmembrane</keyword>
<feature type="transmembrane region" description="Helical" evidence="1">
    <location>
        <begin position="69"/>
        <end position="87"/>
    </location>
</feature>
<dbReference type="PANTHER" id="PTHR38457">
    <property type="entry name" value="REGULATOR ABRB-RELATED"/>
    <property type="match status" value="1"/>
</dbReference>
<dbReference type="Pfam" id="PF05145">
    <property type="entry name" value="AbrB"/>
    <property type="match status" value="1"/>
</dbReference>
<keyword evidence="3" id="KW-1185">Reference proteome</keyword>